<dbReference type="AlphaFoldDB" id="A0A0F8ZVB5"/>
<accession>A0A0F8ZVB5</accession>
<evidence type="ECO:0000313" key="1">
    <source>
        <dbReference type="EMBL" id="KKK97802.1"/>
    </source>
</evidence>
<feature type="non-terminal residue" evidence="1">
    <location>
        <position position="1"/>
    </location>
</feature>
<sequence length="60" mass="7150">LLGIPFVMAEVNGRTLGDDYLWINWVGLFVRMEKANVMHGRLFNIKHYRRDGEIVEWKNM</sequence>
<reference evidence="1" key="1">
    <citation type="journal article" date="2015" name="Nature">
        <title>Complex archaea that bridge the gap between prokaryotes and eukaryotes.</title>
        <authorList>
            <person name="Spang A."/>
            <person name="Saw J.H."/>
            <person name="Jorgensen S.L."/>
            <person name="Zaremba-Niedzwiedzka K."/>
            <person name="Martijn J."/>
            <person name="Lind A.E."/>
            <person name="van Eijk R."/>
            <person name="Schleper C."/>
            <person name="Guy L."/>
            <person name="Ettema T.J."/>
        </authorList>
    </citation>
    <scope>NUCLEOTIDE SEQUENCE</scope>
</reference>
<comment type="caution">
    <text evidence="1">The sequence shown here is derived from an EMBL/GenBank/DDBJ whole genome shotgun (WGS) entry which is preliminary data.</text>
</comment>
<protein>
    <submittedName>
        <fullName evidence="1">Uncharacterized protein</fullName>
    </submittedName>
</protein>
<name>A0A0F8ZVB5_9ZZZZ</name>
<dbReference type="EMBL" id="LAZR01045886">
    <property type="protein sequence ID" value="KKK97802.1"/>
    <property type="molecule type" value="Genomic_DNA"/>
</dbReference>
<proteinExistence type="predicted"/>
<gene>
    <name evidence="1" type="ORF">LCGC14_2649090</name>
</gene>
<organism evidence="1">
    <name type="scientific">marine sediment metagenome</name>
    <dbReference type="NCBI Taxonomy" id="412755"/>
    <lineage>
        <taxon>unclassified sequences</taxon>
        <taxon>metagenomes</taxon>
        <taxon>ecological metagenomes</taxon>
    </lineage>
</organism>